<gene>
    <name evidence="1" type="ORF">MM171B01783_0011</name>
</gene>
<sequence>MALTEAEPSKNEGTKISITVMNDFLSIEEMRKLLKCAGEIERNKPGRVIDILFGTPDINIVARDTLSVEELKKVAQCVREIEQNKPERLINVLMYTPEKTVKEMEAVLDSVKPGMPFKTVIEFAKKDKGK</sequence>
<accession>A0A6M3M8D3</accession>
<proteinExistence type="predicted"/>
<name>A0A6M3M8D3_9ZZZZ</name>
<dbReference type="AlphaFoldDB" id="A0A6M3M8D3"/>
<evidence type="ECO:0000313" key="1">
    <source>
        <dbReference type="EMBL" id="QJB01895.1"/>
    </source>
</evidence>
<organism evidence="1">
    <name type="scientific">viral metagenome</name>
    <dbReference type="NCBI Taxonomy" id="1070528"/>
    <lineage>
        <taxon>unclassified sequences</taxon>
        <taxon>metagenomes</taxon>
        <taxon>organismal metagenomes</taxon>
    </lineage>
</organism>
<dbReference type="EMBL" id="MT143742">
    <property type="protein sequence ID" value="QJB01895.1"/>
    <property type="molecule type" value="Genomic_DNA"/>
</dbReference>
<protein>
    <submittedName>
        <fullName evidence="1">Uncharacterized protein</fullName>
    </submittedName>
</protein>
<reference evidence="1" key="1">
    <citation type="submission" date="2020-03" db="EMBL/GenBank/DDBJ databases">
        <title>The deep terrestrial virosphere.</title>
        <authorList>
            <person name="Holmfeldt K."/>
            <person name="Nilsson E."/>
            <person name="Simone D."/>
            <person name="Lopez-Fernandez M."/>
            <person name="Wu X."/>
            <person name="de Brujin I."/>
            <person name="Lundin D."/>
            <person name="Andersson A."/>
            <person name="Bertilsson S."/>
            <person name="Dopson M."/>
        </authorList>
    </citation>
    <scope>NUCLEOTIDE SEQUENCE</scope>
    <source>
        <strain evidence="1">MM171B01783</strain>
    </source>
</reference>